<dbReference type="Gene3D" id="3.40.50.300">
    <property type="entry name" value="P-loop containing nucleotide triphosphate hydrolases"/>
    <property type="match status" value="1"/>
</dbReference>
<evidence type="ECO:0000313" key="11">
    <source>
        <dbReference type="EMBL" id="KAL2515191.1"/>
    </source>
</evidence>
<gene>
    <name evidence="11" type="ORF">Fot_29162</name>
</gene>
<dbReference type="InterPro" id="IPR027417">
    <property type="entry name" value="P-loop_NTPase"/>
</dbReference>
<protein>
    <submittedName>
        <fullName evidence="11">Late blight resistance protein-like protein R1A-10</fullName>
    </submittedName>
</protein>
<dbReference type="InterPro" id="IPR002182">
    <property type="entry name" value="NB-ARC"/>
</dbReference>
<dbReference type="Pfam" id="PF00931">
    <property type="entry name" value="NB-ARC"/>
    <property type="match status" value="1"/>
</dbReference>
<evidence type="ECO:0000256" key="1">
    <source>
        <dbReference type="ARBA" id="ARBA00004496"/>
    </source>
</evidence>
<evidence type="ECO:0000256" key="5">
    <source>
        <dbReference type="ARBA" id="ARBA00022737"/>
    </source>
</evidence>
<comment type="similarity">
    <text evidence="2">Belongs to the disease resistance NB-LRR family.</text>
</comment>
<evidence type="ECO:0000256" key="2">
    <source>
        <dbReference type="ARBA" id="ARBA00008894"/>
    </source>
</evidence>
<feature type="domain" description="NB-ARC" evidence="9">
    <location>
        <begin position="128"/>
        <end position="284"/>
    </location>
</feature>
<dbReference type="Pfam" id="PF23559">
    <property type="entry name" value="WHD_DRP"/>
    <property type="match status" value="1"/>
</dbReference>
<evidence type="ECO:0000256" key="7">
    <source>
        <dbReference type="ARBA" id="ARBA00022821"/>
    </source>
</evidence>
<evidence type="ECO:0000256" key="8">
    <source>
        <dbReference type="ARBA" id="ARBA00022840"/>
    </source>
</evidence>
<dbReference type="Gene3D" id="1.10.8.430">
    <property type="entry name" value="Helical domain of apoptotic protease-activating factors"/>
    <property type="match status" value="1"/>
</dbReference>
<dbReference type="PANTHER" id="PTHR23155">
    <property type="entry name" value="DISEASE RESISTANCE PROTEIN RP"/>
    <property type="match status" value="1"/>
</dbReference>
<keyword evidence="3" id="KW-0963">Cytoplasm</keyword>
<dbReference type="FunFam" id="3.40.50.300:FF:001091">
    <property type="entry name" value="Probable disease resistance protein At1g61300"/>
    <property type="match status" value="1"/>
</dbReference>
<keyword evidence="5" id="KW-0677">Repeat</keyword>
<comment type="subcellular location">
    <subcellularLocation>
        <location evidence="1">Cytoplasm</location>
    </subcellularLocation>
</comment>
<evidence type="ECO:0000259" key="9">
    <source>
        <dbReference type="Pfam" id="PF00931"/>
    </source>
</evidence>
<evidence type="ECO:0000256" key="3">
    <source>
        <dbReference type="ARBA" id="ARBA00022490"/>
    </source>
</evidence>
<accession>A0ABD1TR56</accession>
<dbReference type="AlphaFoldDB" id="A0ABD1TR56"/>
<dbReference type="GO" id="GO:0005524">
    <property type="term" value="F:ATP binding"/>
    <property type="evidence" value="ECO:0007669"/>
    <property type="project" value="UniProtKB-KW"/>
</dbReference>
<dbReference type="GO" id="GO:0005737">
    <property type="term" value="C:cytoplasm"/>
    <property type="evidence" value="ECO:0007669"/>
    <property type="project" value="UniProtKB-SubCell"/>
</dbReference>
<evidence type="ECO:0000259" key="10">
    <source>
        <dbReference type="Pfam" id="PF23559"/>
    </source>
</evidence>
<dbReference type="InterPro" id="IPR042197">
    <property type="entry name" value="Apaf_helical"/>
</dbReference>
<sequence>MAYASLLSLNQTLEQNECPDDQTEQQIMRNLHENVSLLMSFLDVSSPKKSDKLRGLEGRIRDAAYEAEDIIESHMSNQILSESGTQQDRTEFHISSQIISDWDQKFERLQKIIQEFDFISDELLITPHTELDVISIVGMGGIGKTTVAEGIYYNQYIADQFDVRAWVTVSQEYQEQEVLRGLLNSLRGLNHESDEESIDKLAENVSKCLKDKRYLIVLDDVWEIETWNRVKSLIPDNLNGSRIILTTRLPQVARHASRFCRPYHLRPLSREESWKLLDMMVFGGERCPPQLVKIGNAISGKCKGLPLVLVLIGGLLYKAERTLDYWRYVARNIGSAITDQGYNILDLIAFIYNQLPHHLRACFLYMGVLPEEYEIRRSKLNALWVANRFIKPDRSKSLEEVAKEYLKDLVDRNLIVARQVSYSLEIDTCSIHDAPEGLLPDEI</sequence>
<comment type="caution">
    <text evidence="11">The sequence shown here is derived from an EMBL/GenBank/DDBJ whole genome shotgun (WGS) entry which is preliminary data.</text>
</comment>
<dbReference type="GO" id="GO:0051607">
    <property type="term" value="P:defense response to virus"/>
    <property type="evidence" value="ECO:0007669"/>
    <property type="project" value="UniProtKB-ARBA"/>
</dbReference>
<evidence type="ECO:0000256" key="6">
    <source>
        <dbReference type="ARBA" id="ARBA00022741"/>
    </source>
</evidence>
<keyword evidence="6" id="KW-0547">Nucleotide-binding</keyword>
<name>A0ABD1TR56_9LAMI</name>
<dbReference type="PANTHER" id="PTHR23155:SF1152">
    <property type="entry name" value="AAA+ ATPASE DOMAIN-CONTAINING PROTEIN"/>
    <property type="match status" value="1"/>
</dbReference>
<dbReference type="Proteomes" id="UP001604277">
    <property type="component" value="Unassembled WGS sequence"/>
</dbReference>
<dbReference type="InterPro" id="IPR058922">
    <property type="entry name" value="WHD_DRP"/>
</dbReference>
<keyword evidence="4" id="KW-0433">Leucine-rich repeat</keyword>
<feature type="domain" description="Disease resistance protein winged helix" evidence="10">
    <location>
        <begin position="369"/>
        <end position="433"/>
    </location>
</feature>
<keyword evidence="7" id="KW-0611">Plant defense</keyword>
<dbReference type="FunFam" id="1.10.10.10:FF:000322">
    <property type="entry name" value="Probable disease resistance protein At1g63360"/>
    <property type="match status" value="1"/>
</dbReference>
<keyword evidence="12" id="KW-1185">Reference proteome</keyword>
<evidence type="ECO:0000313" key="12">
    <source>
        <dbReference type="Proteomes" id="UP001604277"/>
    </source>
</evidence>
<dbReference type="SUPFAM" id="SSF52540">
    <property type="entry name" value="P-loop containing nucleoside triphosphate hydrolases"/>
    <property type="match status" value="1"/>
</dbReference>
<reference evidence="12" key="1">
    <citation type="submission" date="2024-07" db="EMBL/GenBank/DDBJ databases">
        <title>Two chromosome-level genome assemblies of Korean endemic species Abeliophyllum distichum and Forsythia ovata (Oleaceae).</title>
        <authorList>
            <person name="Jang H."/>
        </authorList>
    </citation>
    <scope>NUCLEOTIDE SEQUENCE [LARGE SCALE GENOMIC DNA]</scope>
</reference>
<keyword evidence="8" id="KW-0067">ATP-binding</keyword>
<dbReference type="Gene3D" id="1.10.10.10">
    <property type="entry name" value="Winged helix-like DNA-binding domain superfamily/Winged helix DNA-binding domain"/>
    <property type="match status" value="1"/>
</dbReference>
<dbReference type="InterPro" id="IPR036388">
    <property type="entry name" value="WH-like_DNA-bd_sf"/>
</dbReference>
<organism evidence="11 12">
    <name type="scientific">Forsythia ovata</name>
    <dbReference type="NCBI Taxonomy" id="205694"/>
    <lineage>
        <taxon>Eukaryota</taxon>
        <taxon>Viridiplantae</taxon>
        <taxon>Streptophyta</taxon>
        <taxon>Embryophyta</taxon>
        <taxon>Tracheophyta</taxon>
        <taxon>Spermatophyta</taxon>
        <taxon>Magnoliopsida</taxon>
        <taxon>eudicotyledons</taxon>
        <taxon>Gunneridae</taxon>
        <taxon>Pentapetalae</taxon>
        <taxon>asterids</taxon>
        <taxon>lamiids</taxon>
        <taxon>Lamiales</taxon>
        <taxon>Oleaceae</taxon>
        <taxon>Forsythieae</taxon>
        <taxon>Forsythia</taxon>
    </lineage>
</organism>
<dbReference type="InterPro" id="IPR044974">
    <property type="entry name" value="Disease_R_plants"/>
</dbReference>
<evidence type="ECO:0000256" key="4">
    <source>
        <dbReference type="ARBA" id="ARBA00022614"/>
    </source>
</evidence>
<dbReference type="EMBL" id="JBFOLJ010000008">
    <property type="protein sequence ID" value="KAL2515191.1"/>
    <property type="molecule type" value="Genomic_DNA"/>
</dbReference>
<proteinExistence type="inferred from homology"/>
<dbReference type="PRINTS" id="PR00364">
    <property type="entry name" value="DISEASERSIST"/>
</dbReference>